<organism evidence="1">
    <name type="scientific">Eiseniibacteriota bacterium</name>
    <dbReference type="NCBI Taxonomy" id="2212470"/>
    <lineage>
        <taxon>Bacteria</taxon>
        <taxon>Candidatus Eiseniibacteriota</taxon>
    </lineage>
</organism>
<dbReference type="InterPro" id="IPR008884">
    <property type="entry name" value="TylF_MeTrfase"/>
</dbReference>
<dbReference type="Pfam" id="PF05711">
    <property type="entry name" value="TylF"/>
    <property type="match status" value="1"/>
</dbReference>
<keyword evidence="1" id="KW-0808">Transferase</keyword>
<dbReference type="PANTHER" id="PTHR40036">
    <property type="entry name" value="MACROCIN O-METHYLTRANSFERASE"/>
    <property type="match status" value="1"/>
</dbReference>
<dbReference type="InterPro" id="IPR029063">
    <property type="entry name" value="SAM-dependent_MTases_sf"/>
</dbReference>
<name>A0A832MLP4_UNCEI</name>
<proteinExistence type="predicted"/>
<sequence>MALTIPSPPATAEDLRRLYLDLLKRVLTRYGFGETVLRYRFPKGSWKRTAFEAVRRVLALRHLELVRTWRFDPALREEGRDWPQDAETMIGMKRLNQLQEAIEDVLARGVPGDLVETGVWRGGSIIFMRAVLRAHGDMTRTVWAADSFQGLPRPDAERYPADRGDKLWSYDQLAVSLEEVRANVARYGLLDERVRFLKGWFKDTLPGAPIERLAVLRLDGDLYESTMDALDALYPRLSPGGYCIVDDYGVIPACRQAVEDYRARHGVTEPIRTIDWSGVYWIRRG</sequence>
<evidence type="ECO:0000313" key="1">
    <source>
        <dbReference type="EMBL" id="HGZ43935.1"/>
    </source>
</evidence>
<dbReference type="EMBL" id="DSQF01000022">
    <property type="protein sequence ID" value="HGZ43935.1"/>
    <property type="molecule type" value="Genomic_DNA"/>
</dbReference>
<reference evidence="1" key="1">
    <citation type="journal article" date="2020" name="mSystems">
        <title>Genome- and Community-Level Interaction Insights into Carbon Utilization and Element Cycling Functions of Hydrothermarchaeota in Hydrothermal Sediment.</title>
        <authorList>
            <person name="Zhou Z."/>
            <person name="Liu Y."/>
            <person name="Xu W."/>
            <person name="Pan J."/>
            <person name="Luo Z.H."/>
            <person name="Li M."/>
        </authorList>
    </citation>
    <scope>NUCLEOTIDE SEQUENCE [LARGE SCALE GENOMIC DNA]</scope>
    <source>
        <strain evidence="1">SpSt-381</strain>
    </source>
</reference>
<dbReference type="GO" id="GO:0032259">
    <property type="term" value="P:methylation"/>
    <property type="evidence" value="ECO:0007669"/>
    <property type="project" value="UniProtKB-KW"/>
</dbReference>
<dbReference type="GO" id="GO:0008168">
    <property type="term" value="F:methyltransferase activity"/>
    <property type="evidence" value="ECO:0007669"/>
    <property type="project" value="UniProtKB-KW"/>
</dbReference>
<dbReference type="Gene3D" id="3.40.50.150">
    <property type="entry name" value="Vaccinia Virus protein VP39"/>
    <property type="match status" value="1"/>
</dbReference>
<accession>A0A832MLP4</accession>
<dbReference type="SUPFAM" id="SSF53335">
    <property type="entry name" value="S-adenosyl-L-methionine-dependent methyltransferases"/>
    <property type="match status" value="1"/>
</dbReference>
<protein>
    <submittedName>
        <fullName evidence="1">Macrocin O-methyltransferase</fullName>
    </submittedName>
</protein>
<keyword evidence="1" id="KW-0489">Methyltransferase</keyword>
<dbReference type="PANTHER" id="PTHR40036:SF1">
    <property type="entry name" value="MACROCIN O-METHYLTRANSFERASE"/>
    <property type="match status" value="1"/>
</dbReference>
<gene>
    <name evidence="1" type="ORF">ENR23_11040</name>
</gene>
<dbReference type="AlphaFoldDB" id="A0A832MLP4"/>
<comment type="caution">
    <text evidence="1">The sequence shown here is derived from an EMBL/GenBank/DDBJ whole genome shotgun (WGS) entry which is preliminary data.</text>
</comment>